<dbReference type="PANTHER" id="PTHR30569">
    <property type="entry name" value="CYTOSINE TRANSPORTER CODB"/>
    <property type="match status" value="1"/>
</dbReference>
<feature type="transmembrane region" description="Helical" evidence="6">
    <location>
        <begin position="196"/>
        <end position="215"/>
    </location>
</feature>
<evidence type="ECO:0000256" key="2">
    <source>
        <dbReference type="ARBA" id="ARBA00008974"/>
    </source>
</evidence>
<feature type="transmembrane region" description="Helical" evidence="6">
    <location>
        <begin position="155"/>
        <end position="176"/>
    </location>
</feature>
<feature type="transmembrane region" description="Helical" evidence="6">
    <location>
        <begin position="55"/>
        <end position="76"/>
    </location>
</feature>
<dbReference type="Pfam" id="PF02133">
    <property type="entry name" value="Transp_cyt_pur"/>
    <property type="match status" value="1"/>
</dbReference>
<organism evidence="7 8">
    <name type="scientific">Terribacillus saccharophilus</name>
    <dbReference type="NCBI Taxonomy" id="361277"/>
    <lineage>
        <taxon>Bacteria</taxon>
        <taxon>Bacillati</taxon>
        <taxon>Bacillota</taxon>
        <taxon>Bacilli</taxon>
        <taxon>Bacillales</taxon>
        <taxon>Bacillaceae</taxon>
        <taxon>Terribacillus</taxon>
    </lineage>
</organism>
<feature type="transmembrane region" description="Helical" evidence="6">
    <location>
        <begin position="327"/>
        <end position="349"/>
    </location>
</feature>
<feature type="transmembrane region" description="Helical" evidence="6">
    <location>
        <begin position="131"/>
        <end position="148"/>
    </location>
</feature>
<feature type="transmembrane region" description="Helical" evidence="6">
    <location>
        <begin position="361"/>
        <end position="383"/>
    </location>
</feature>
<evidence type="ECO:0000256" key="5">
    <source>
        <dbReference type="ARBA" id="ARBA00023136"/>
    </source>
</evidence>
<evidence type="ECO:0000256" key="6">
    <source>
        <dbReference type="SAM" id="Phobius"/>
    </source>
</evidence>
<dbReference type="GO" id="GO:0015209">
    <property type="term" value="F:cytosine transmembrane transporter activity"/>
    <property type="evidence" value="ECO:0007669"/>
    <property type="project" value="InterPro"/>
</dbReference>
<feature type="transmembrane region" description="Helical" evidence="6">
    <location>
        <begin position="227"/>
        <end position="251"/>
    </location>
</feature>
<dbReference type="HOGENOM" id="CLU_035711_1_1_9"/>
<dbReference type="OrthoDB" id="9787279at2"/>
<gene>
    <name evidence="7" type="primary">codB</name>
    <name evidence="7" type="ORF">GZ22_13360</name>
</gene>
<dbReference type="KEGG" id="tap:GZ22_13360"/>
<dbReference type="CDD" id="cd11484">
    <property type="entry name" value="SLC-NCS1sbd_CobB-like"/>
    <property type="match status" value="1"/>
</dbReference>
<evidence type="ECO:0000256" key="4">
    <source>
        <dbReference type="ARBA" id="ARBA00022989"/>
    </source>
</evidence>
<name>A0A075LNF0_9BACI</name>
<sequence length="424" mass="44922">MKQNKVDHDFSLQPVPGSHRSGFWKMMMVMLGFTFFSASMVSGGTLGLGLSMTQFIWIVLAGNLILGLYTGALAHISAKTGLSTHLLTRYAFGEKGSYLSSFLLSATQVGWFGVGAAMFAVPVHRVTGIDTYILIIILGLGMTATAFFGMKALTILSIIAVPSIIALGGFSALEAVDTIGGFGELMQYQPTEKISLAAALTICVGSFISGGTLTPDFTRFADKPKNAVITTVFAFFIGNSLMFFFGAIGAIITGQSDISEVMFLQGLIIPAIIVLGLNIWTTNDSAIYASGLGISNITKIKKSKVVIFNGIIGTILAMWLYNNFVGFLTTLGAVLPPIGAILIADYFIVRRGKYPAFETMTFKAVNWNAMIAWAIGAGAAKFLPGIPPINGLIGAAAVYVVLSIIAAKAAEAKLNLNVEKVTES</sequence>
<keyword evidence="3 6" id="KW-0812">Transmembrane</keyword>
<dbReference type="EMBL" id="CP008876">
    <property type="protein sequence ID" value="AIF67522.1"/>
    <property type="molecule type" value="Genomic_DNA"/>
</dbReference>
<dbReference type="GO" id="GO:0005886">
    <property type="term" value="C:plasma membrane"/>
    <property type="evidence" value="ECO:0007669"/>
    <property type="project" value="TreeGrafter"/>
</dbReference>
<feature type="transmembrane region" description="Helical" evidence="6">
    <location>
        <begin position="303"/>
        <end position="321"/>
    </location>
</feature>
<protein>
    <submittedName>
        <fullName evidence="7">Cytosine permease</fullName>
    </submittedName>
</protein>
<comment type="similarity">
    <text evidence="2">Belongs to the purine-cytosine permease (2.A.39) family.</text>
</comment>
<dbReference type="Proteomes" id="UP000027980">
    <property type="component" value="Chromosome"/>
</dbReference>
<reference evidence="7 8" key="1">
    <citation type="submission" date="2014-07" db="EMBL/GenBank/DDBJ databases">
        <title>Complete genome sequence of a moderately halophilic bacterium Terribacillus aidingensis MP602, isolated from Cryptomeria fortunei in Tianmu mountain in China.</title>
        <authorList>
            <person name="Wang Y."/>
            <person name="Lu P."/>
            <person name="Zhang L."/>
        </authorList>
    </citation>
    <scope>NUCLEOTIDE SEQUENCE [LARGE SCALE GENOMIC DNA]</scope>
    <source>
        <strain evidence="7 8">MP602</strain>
    </source>
</reference>
<keyword evidence="5 6" id="KW-0472">Membrane</keyword>
<keyword evidence="4 6" id="KW-1133">Transmembrane helix</keyword>
<evidence type="ECO:0000313" key="8">
    <source>
        <dbReference type="Proteomes" id="UP000027980"/>
    </source>
</evidence>
<evidence type="ECO:0000256" key="3">
    <source>
        <dbReference type="ARBA" id="ARBA00022692"/>
    </source>
</evidence>
<proteinExistence type="inferred from homology"/>
<dbReference type="Gene3D" id="1.10.4160.10">
    <property type="entry name" value="Hydantoin permease"/>
    <property type="match status" value="1"/>
</dbReference>
<dbReference type="AlphaFoldDB" id="A0A075LNF0"/>
<evidence type="ECO:0000256" key="1">
    <source>
        <dbReference type="ARBA" id="ARBA00004141"/>
    </source>
</evidence>
<dbReference type="InterPro" id="IPR001248">
    <property type="entry name" value="Pur-cyt_permease"/>
</dbReference>
<accession>A0A075LNF0</accession>
<dbReference type="InterPro" id="IPR030191">
    <property type="entry name" value="CodB"/>
</dbReference>
<feature type="transmembrane region" description="Helical" evidence="6">
    <location>
        <begin position="389"/>
        <end position="407"/>
    </location>
</feature>
<evidence type="ECO:0000313" key="7">
    <source>
        <dbReference type="EMBL" id="AIF67522.1"/>
    </source>
</evidence>
<comment type="subcellular location">
    <subcellularLocation>
        <location evidence="1">Membrane</location>
        <topology evidence="1">Multi-pass membrane protein</topology>
    </subcellularLocation>
</comment>
<dbReference type="RefSeq" id="WP_038563214.1">
    <property type="nucleotide sequence ID" value="NZ_CP008876.1"/>
</dbReference>
<dbReference type="PANTHER" id="PTHR30569:SF0">
    <property type="entry name" value="CYTOSINE PERMEASE"/>
    <property type="match status" value="1"/>
</dbReference>
<feature type="transmembrane region" description="Helical" evidence="6">
    <location>
        <begin position="28"/>
        <end position="49"/>
    </location>
</feature>
<feature type="transmembrane region" description="Helical" evidence="6">
    <location>
        <begin position="97"/>
        <end position="119"/>
    </location>
</feature>
<dbReference type="GeneID" id="34222883"/>
<feature type="transmembrane region" description="Helical" evidence="6">
    <location>
        <begin position="263"/>
        <end position="282"/>
    </location>
</feature>
<dbReference type="NCBIfam" id="NF008241">
    <property type="entry name" value="PRK11017.1"/>
    <property type="match status" value="1"/>
</dbReference>